<dbReference type="EMBL" id="JAZHOG010000013">
    <property type="protein sequence ID" value="MEJ8569384.1"/>
    <property type="molecule type" value="Genomic_DNA"/>
</dbReference>
<reference evidence="1 2" key="1">
    <citation type="submission" date="2024-02" db="EMBL/GenBank/DDBJ databases">
        <title>A novel Wenzhouxiangellaceae bacterium, isolated from coastal sediments.</title>
        <authorList>
            <person name="Du Z.-J."/>
            <person name="Ye Y.-Q."/>
            <person name="Zhang X.-Y."/>
        </authorList>
    </citation>
    <scope>NUCLEOTIDE SEQUENCE [LARGE SCALE GENOMIC DNA]</scope>
    <source>
        <strain evidence="1 2">CH-27</strain>
    </source>
</reference>
<dbReference type="RefSeq" id="WP_354696706.1">
    <property type="nucleotide sequence ID" value="NZ_JAZHOG010000013.1"/>
</dbReference>
<dbReference type="InterPro" id="IPR013024">
    <property type="entry name" value="GGCT-like"/>
</dbReference>
<comment type="caution">
    <text evidence="1">The sequence shown here is derived from an EMBL/GenBank/DDBJ whole genome shotgun (WGS) entry which is preliminary data.</text>
</comment>
<dbReference type="CDD" id="cd06661">
    <property type="entry name" value="GGCT_like"/>
    <property type="match status" value="1"/>
</dbReference>
<dbReference type="AlphaFoldDB" id="A0AAW9R8X5"/>
<dbReference type="InterPro" id="IPR036568">
    <property type="entry name" value="GGCT-like_sf"/>
</dbReference>
<organism evidence="1 2">
    <name type="scientific">Elongatibacter sediminis</name>
    <dbReference type="NCBI Taxonomy" id="3119006"/>
    <lineage>
        <taxon>Bacteria</taxon>
        <taxon>Pseudomonadati</taxon>
        <taxon>Pseudomonadota</taxon>
        <taxon>Gammaproteobacteria</taxon>
        <taxon>Chromatiales</taxon>
        <taxon>Wenzhouxiangellaceae</taxon>
        <taxon>Elongatibacter</taxon>
    </lineage>
</organism>
<protein>
    <submittedName>
        <fullName evidence="1">Gamma-glutamylcyclotransferase family protein</fullName>
    </submittedName>
</protein>
<dbReference type="Proteomes" id="UP001359886">
    <property type="component" value="Unassembled WGS sequence"/>
</dbReference>
<proteinExistence type="predicted"/>
<evidence type="ECO:0000313" key="1">
    <source>
        <dbReference type="EMBL" id="MEJ8569384.1"/>
    </source>
</evidence>
<dbReference type="SUPFAM" id="SSF110857">
    <property type="entry name" value="Gamma-glutamyl cyclotransferase-like"/>
    <property type="match status" value="1"/>
</dbReference>
<gene>
    <name evidence="1" type="ORF">V3330_17290</name>
</gene>
<dbReference type="Gene3D" id="3.10.490.10">
    <property type="entry name" value="Gamma-glutamyl cyclotransferase-like"/>
    <property type="match status" value="1"/>
</dbReference>
<accession>A0AAW9R8X5</accession>
<name>A0AAW9R8X5_9GAMM</name>
<keyword evidence="2" id="KW-1185">Reference proteome</keyword>
<sequence length="142" mass="15829">MHLQTEKTSVFFYGLFMDEAVLASRGIRPSSAVVGYLENYGLRIGERATLVPDEGNRAYGVLMQVPADDLADLYSQDSVADYAPESIFVTLPDGRREPAVCYNLPASRLTGTNARYATDLMVLANRLGLPESYLRQIEKYLR</sequence>
<dbReference type="Pfam" id="PF13772">
    <property type="entry name" value="AIG2_2"/>
    <property type="match status" value="1"/>
</dbReference>
<evidence type="ECO:0000313" key="2">
    <source>
        <dbReference type="Proteomes" id="UP001359886"/>
    </source>
</evidence>